<dbReference type="Gene3D" id="3.30.2350.10">
    <property type="entry name" value="Pseudouridine synthase"/>
    <property type="match status" value="1"/>
</dbReference>
<dbReference type="InterPro" id="IPR020103">
    <property type="entry name" value="PsdUridine_synth_cat_dom_sf"/>
</dbReference>
<evidence type="ECO:0000256" key="4">
    <source>
        <dbReference type="ARBA" id="ARBA00012785"/>
    </source>
</evidence>
<evidence type="ECO:0000256" key="5">
    <source>
        <dbReference type="ARBA" id="ARBA00017128"/>
    </source>
</evidence>
<dbReference type="EC" id="5.4.99.24" evidence="4"/>
<dbReference type="SMART" id="SM00363">
    <property type="entry name" value="S4"/>
    <property type="match status" value="1"/>
</dbReference>
<reference evidence="12 13" key="1">
    <citation type="submission" date="2015-02" db="EMBL/GenBank/DDBJ databases">
        <title>Genome Sequencing of Rickettsiales.</title>
        <authorList>
            <person name="Daugherty S.C."/>
            <person name="Su Q."/>
            <person name="Abolude K."/>
            <person name="Beier-Sexton M."/>
            <person name="Carlyon J.A."/>
            <person name="Carter R."/>
            <person name="Day N.P."/>
            <person name="Dumler S.J."/>
            <person name="Dyachenko V."/>
            <person name="Godinez A."/>
            <person name="Kurtti T.J."/>
            <person name="Lichay M."/>
            <person name="Mullins K.E."/>
            <person name="Ott S."/>
            <person name="Pappas-Brown V."/>
            <person name="Paris D.H."/>
            <person name="Patel P."/>
            <person name="Richards A.L."/>
            <person name="Sadzewicz L."/>
            <person name="Sears K."/>
            <person name="Seidman D."/>
            <person name="Sengamalay N."/>
            <person name="Stenos J."/>
            <person name="Tallon L.J."/>
            <person name="Vincent G."/>
            <person name="Fraser C.M."/>
            <person name="Munderloh U."/>
            <person name="Dunning-Hotopp J.C."/>
        </authorList>
    </citation>
    <scope>NUCLEOTIDE SEQUENCE [LARGE SCALE GENOMIC DNA]</scope>
    <source>
        <strain evidence="12 13">RAC413</strain>
    </source>
</reference>
<dbReference type="InterPro" id="IPR050188">
    <property type="entry name" value="RluA_PseudoU_synthase"/>
</dbReference>
<dbReference type="STRING" id="1359163.NLO413_0074"/>
<dbReference type="OrthoDB" id="9807829at2"/>
<dbReference type="Gene3D" id="3.10.290.10">
    <property type="entry name" value="RNA-binding S4 domain"/>
    <property type="match status" value="1"/>
</dbReference>
<evidence type="ECO:0000256" key="6">
    <source>
        <dbReference type="ARBA" id="ARBA00023235"/>
    </source>
</evidence>
<dbReference type="GO" id="GO:0003723">
    <property type="term" value="F:RNA binding"/>
    <property type="evidence" value="ECO:0007669"/>
    <property type="project" value="UniProtKB-KW"/>
</dbReference>
<evidence type="ECO:0000256" key="7">
    <source>
        <dbReference type="ARBA" id="ARBA00030705"/>
    </source>
</evidence>
<evidence type="ECO:0000256" key="1">
    <source>
        <dbReference type="ARBA" id="ARBA00000381"/>
    </source>
</evidence>
<evidence type="ECO:0000256" key="2">
    <source>
        <dbReference type="ARBA" id="ARBA00002876"/>
    </source>
</evidence>
<comment type="similarity">
    <text evidence="3">Belongs to the pseudouridine synthase RluA family.</text>
</comment>
<dbReference type="PROSITE" id="PS01129">
    <property type="entry name" value="PSI_RLU"/>
    <property type="match status" value="1"/>
</dbReference>
<name>A0A0F3NKY1_9RICK</name>
<dbReference type="GO" id="GO:0160141">
    <property type="term" value="F:23S rRNA pseudouridine(955/2504/2580) synthase activity"/>
    <property type="evidence" value="ECO:0007669"/>
    <property type="project" value="UniProtKB-EC"/>
</dbReference>
<dbReference type="CDD" id="cd00165">
    <property type="entry name" value="S4"/>
    <property type="match status" value="1"/>
</dbReference>
<organism evidence="12 13">
    <name type="scientific">Candidatus Neoehrlichia procyonis str. RAC413</name>
    <dbReference type="NCBI Taxonomy" id="1359163"/>
    <lineage>
        <taxon>Bacteria</taxon>
        <taxon>Pseudomonadati</taxon>
        <taxon>Pseudomonadota</taxon>
        <taxon>Alphaproteobacteria</taxon>
        <taxon>Rickettsiales</taxon>
        <taxon>Anaplasmataceae</taxon>
        <taxon>Candidatus Neoehrlichia</taxon>
    </lineage>
</organism>
<evidence type="ECO:0000256" key="8">
    <source>
        <dbReference type="ARBA" id="ARBA00031975"/>
    </source>
</evidence>
<keyword evidence="6" id="KW-0413">Isomerase</keyword>
<evidence type="ECO:0000256" key="3">
    <source>
        <dbReference type="ARBA" id="ARBA00010876"/>
    </source>
</evidence>
<dbReference type="EMBL" id="LANX01000001">
    <property type="protein sequence ID" value="KJV68713.1"/>
    <property type="molecule type" value="Genomic_DNA"/>
</dbReference>
<gene>
    <name evidence="12" type="ORF">NLO413_0074</name>
</gene>
<evidence type="ECO:0000256" key="10">
    <source>
        <dbReference type="PROSITE-ProRule" id="PRU00182"/>
    </source>
</evidence>
<dbReference type="PANTHER" id="PTHR21600:SF81">
    <property type="entry name" value="21S RRNA PSEUDOURIDINE(2819) SYNTHASE"/>
    <property type="match status" value="1"/>
</dbReference>
<comment type="catalytic activity">
    <reaction evidence="1">
        <text>uridine(955/2504/2580) in 23S rRNA = pseudouridine(955/2504/2580) in 23S rRNA</text>
        <dbReference type="Rhea" id="RHEA:42528"/>
        <dbReference type="Rhea" id="RHEA-COMP:10099"/>
        <dbReference type="Rhea" id="RHEA-COMP:10100"/>
        <dbReference type="ChEBI" id="CHEBI:65314"/>
        <dbReference type="ChEBI" id="CHEBI:65315"/>
        <dbReference type="EC" id="5.4.99.24"/>
    </reaction>
</comment>
<evidence type="ECO:0000313" key="13">
    <source>
        <dbReference type="Proteomes" id="UP000033562"/>
    </source>
</evidence>
<protein>
    <recommendedName>
        <fullName evidence="5">Ribosomal large subunit pseudouridine synthase C</fullName>
        <ecNumber evidence="4">5.4.99.24</ecNumber>
    </recommendedName>
    <alternativeName>
        <fullName evidence="7">23S rRNA pseudouridine(955/2504/2580) synthase</fullName>
    </alternativeName>
    <alternativeName>
        <fullName evidence="8">rRNA pseudouridylate synthase C</fullName>
    </alternativeName>
    <alternativeName>
        <fullName evidence="9">rRNA-uridine isomerase C</fullName>
    </alternativeName>
</protein>
<dbReference type="PANTHER" id="PTHR21600">
    <property type="entry name" value="MITOCHONDRIAL RNA PSEUDOURIDINE SYNTHASE"/>
    <property type="match status" value="1"/>
</dbReference>
<keyword evidence="10" id="KW-0694">RNA-binding</keyword>
<dbReference type="SUPFAM" id="SSF55174">
    <property type="entry name" value="Alpha-L RNA-binding motif"/>
    <property type="match status" value="1"/>
</dbReference>
<evidence type="ECO:0000259" key="11">
    <source>
        <dbReference type="SMART" id="SM00363"/>
    </source>
</evidence>
<evidence type="ECO:0000313" key="12">
    <source>
        <dbReference type="EMBL" id="KJV68713.1"/>
    </source>
</evidence>
<sequence>MNKYIVETEDTVRLDKYIRKIISDVPQSLIEKLLRKGKILLNDKKVKANMRVKGGEVIYVSDVNHNATSSVHYENKYCSSVLQLILDNIIDENDYLIAVNKPSGIPVQGGSNVKVSINDVLHKVKNGENLRIVHRLDKDTSGVLLLARNLRASRIIAEEFRKHRVHKRYFALTYGIPHSDSGEINYPIEHKKYMGGQLIMYKKSAKTLFHIIKRFNGDVALLELQPITGRKHQLRNHLSYINCPIIGDKKNIKSSNILSNTLQLHAHFLSITLCNKEFVFTSPMPYSMQAVIDKLSIM</sequence>
<dbReference type="GO" id="GO:0000455">
    <property type="term" value="P:enzyme-directed rRNA pseudouridine synthesis"/>
    <property type="evidence" value="ECO:0007669"/>
    <property type="project" value="UniProtKB-ARBA"/>
</dbReference>
<feature type="domain" description="RNA-binding S4" evidence="11">
    <location>
        <begin position="12"/>
        <end position="74"/>
    </location>
</feature>
<dbReference type="Pfam" id="PF01479">
    <property type="entry name" value="S4"/>
    <property type="match status" value="1"/>
</dbReference>
<dbReference type="AlphaFoldDB" id="A0A0F3NKY1"/>
<evidence type="ECO:0000256" key="9">
    <source>
        <dbReference type="ARBA" id="ARBA00033053"/>
    </source>
</evidence>
<dbReference type="PROSITE" id="PS50889">
    <property type="entry name" value="S4"/>
    <property type="match status" value="1"/>
</dbReference>
<dbReference type="InterPro" id="IPR006145">
    <property type="entry name" value="PsdUridine_synth_RsuA/RluA"/>
</dbReference>
<dbReference type="InterPro" id="IPR002942">
    <property type="entry name" value="S4_RNA-bd"/>
</dbReference>
<dbReference type="Pfam" id="PF00849">
    <property type="entry name" value="PseudoU_synth_2"/>
    <property type="match status" value="1"/>
</dbReference>
<accession>A0A0F3NKY1</accession>
<comment type="caution">
    <text evidence="12">The sequence shown here is derived from an EMBL/GenBank/DDBJ whole genome shotgun (WGS) entry which is preliminary data.</text>
</comment>
<dbReference type="SUPFAM" id="SSF55120">
    <property type="entry name" value="Pseudouridine synthase"/>
    <property type="match status" value="1"/>
</dbReference>
<dbReference type="InterPro" id="IPR006224">
    <property type="entry name" value="PsdUridine_synth_RluA-like_CS"/>
</dbReference>
<dbReference type="Proteomes" id="UP000033562">
    <property type="component" value="Unassembled WGS sequence"/>
</dbReference>
<comment type="function">
    <text evidence="2">Responsible for synthesis of pseudouridine from uracil at positions 955, 2504 and 2580 in 23S ribosomal RNA.</text>
</comment>
<dbReference type="CDD" id="cd02869">
    <property type="entry name" value="PseudoU_synth_RluA_like"/>
    <property type="match status" value="1"/>
</dbReference>
<keyword evidence="13" id="KW-1185">Reference proteome</keyword>
<dbReference type="InterPro" id="IPR036986">
    <property type="entry name" value="S4_RNA-bd_sf"/>
</dbReference>
<dbReference type="RefSeq" id="WP_045808582.1">
    <property type="nucleotide sequence ID" value="NZ_LANX01000001.1"/>
</dbReference>
<proteinExistence type="inferred from homology"/>